<protein>
    <submittedName>
        <fullName evidence="1">Uncharacterized protein</fullName>
    </submittedName>
</protein>
<gene>
    <name evidence="1" type="ORF">AB1Y20_007028</name>
</gene>
<dbReference type="AlphaFoldDB" id="A0AB34J2H1"/>
<reference evidence="1 2" key="1">
    <citation type="journal article" date="2024" name="Science">
        <title>Giant polyketide synthase enzymes in the biosynthesis of giant marine polyether toxins.</title>
        <authorList>
            <person name="Fallon T.R."/>
            <person name="Shende V.V."/>
            <person name="Wierzbicki I.H."/>
            <person name="Pendleton A.L."/>
            <person name="Watervoot N.F."/>
            <person name="Auber R.P."/>
            <person name="Gonzalez D.J."/>
            <person name="Wisecaver J.H."/>
            <person name="Moore B.S."/>
        </authorList>
    </citation>
    <scope>NUCLEOTIDE SEQUENCE [LARGE SCALE GENOMIC DNA]</scope>
    <source>
        <strain evidence="1 2">12B1</strain>
    </source>
</reference>
<dbReference type="Proteomes" id="UP001515480">
    <property type="component" value="Unassembled WGS sequence"/>
</dbReference>
<accession>A0AB34J2H1</accession>
<name>A0AB34J2H1_PRYPA</name>
<sequence length="257" mass="28378">MHAPALPGDPCDPQGPRRLRDIEAPWLDMIRAQASAPRLCEVNLNSSRLAFALLCAIPRSTYIGSFYGGWSRHHRLGYRLNSTLSSAFGARARMHREDQWSRSVRGNPLLQACDVVIWHATEVALLSSHPFFSDVQLRLLEDLPSVLLRLRPPPALQLVFAEGAACADGSLLTERVDDALNFTAYEGAAAAVKLSSRTIGDAGHQRRSGGLHFSDDYLNLKSTHRHLDWCSYWTQSVKAGVLELRGCNTTASSDSAW</sequence>
<dbReference type="EMBL" id="JBGBPQ010000015">
    <property type="protein sequence ID" value="KAL1510741.1"/>
    <property type="molecule type" value="Genomic_DNA"/>
</dbReference>
<evidence type="ECO:0000313" key="2">
    <source>
        <dbReference type="Proteomes" id="UP001515480"/>
    </source>
</evidence>
<evidence type="ECO:0000313" key="1">
    <source>
        <dbReference type="EMBL" id="KAL1510741.1"/>
    </source>
</evidence>
<comment type="caution">
    <text evidence="1">The sequence shown here is derived from an EMBL/GenBank/DDBJ whole genome shotgun (WGS) entry which is preliminary data.</text>
</comment>
<keyword evidence="2" id="KW-1185">Reference proteome</keyword>
<organism evidence="1 2">
    <name type="scientific">Prymnesium parvum</name>
    <name type="common">Toxic golden alga</name>
    <dbReference type="NCBI Taxonomy" id="97485"/>
    <lineage>
        <taxon>Eukaryota</taxon>
        <taxon>Haptista</taxon>
        <taxon>Haptophyta</taxon>
        <taxon>Prymnesiophyceae</taxon>
        <taxon>Prymnesiales</taxon>
        <taxon>Prymnesiaceae</taxon>
        <taxon>Prymnesium</taxon>
    </lineage>
</organism>
<proteinExistence type="predicted"/>